<gene>
    <name evidence="1" type="ORF">DFP86_11261</name>
</gene>
<comment type="caution">
    <text evidence="1">The sequence shown here is derived from an EMBL/GenBank/DDBJ whole genome shotgun (WGS) entry which is preliminary data.</text>
</comment>
<proteinExistence type="predicted"/>
<dbReference type="EMBL" id="SNZP01000012">
    <property type="protein sequence ID" value="TDR73857.1"/>
    <property type="molecule type" value="Genomic_DNA"/>
</dbReference>
<dbReference type="AlphaFoldDB" id="A0A4R7B1P1"/>
<evidence type="ECO:0000313" key="2">
    <source>
        <dbReference type="Proteomes" id="UP000295611"/>
    </source>
</evidence>
<dbReference type="Proteomes" id="UP000295611">
    <property type="component" value="Unassembled WGS sequence"/>
</dbReference>
<keyword evidence="2" id="KW-1185">Reference proteome</keyword>
<evidence type="ECO:0008006" key="3">
    <source>
        <dbReference type="Google" id="ProtNLM"/>
    </source>
</evidence>
<organism evidence="1 2">
    <name type="scientific">Paludibacterium purpuratum</name>
    <dbReference type="NCBI Taxonomy" id="1144873"/>
    <lineage>
        <taxon>Bacteria</taxon>
        <taxon>Pseudomonadati</taxon>
        <taxon>Pseudomonadota</taxon>
        <taxon>Betaproteobacteria</taxon>
        <taxon>Neisseriales</taxon>
        <taxon>Chromobacteriaceae</taxon>
        <taxon>Paludibacterium</taxon>
    </lineage>
</organism>
<dbReference type="RefSeq" id="WP_133682487.1">
    <property type="nucleotide sequence ID" value="NZ_SNZP01000012.1"/>
</dbReference>
<evidence type="ECO:0000313" key="1">
    <source>
        <dbReference type="EMBL" id="TDR73857.1"/>
    </source>
</evidence>
<accession>A0A4R7B1P1</accession>
<name>A0A4R7B1P1_9NEIS</name>
<reference evidence="1 2" key="1">
    <citation type="submission" date="2019-03" db="EMBL/GenBank/DDBJ databases">
        <title>Genomic Encyclopedia of Type Strains, Phase III (KMG-III): the genomes of soil and plant-associated and newly described type strains.</title>
        <authorList>
            <person name="Whitman W."/>
        </authorList>
    </citation>
    <scope>NUCLEOTIDE SEQUENCE [LARGE SCALE GENOMIC DNA]</scope>
    <source>
        <strain evidence="1 2">CECT 8976</strain>
    </source>
</reference>
<dbReference type="OrthoDB" id="8596164at2"/>
<sequence>MTAKERELRKTLLLIKGDALRLQLGLEIDMLRDTLSLSGLLGRVLPQAVAGLFGATGRRPRGLWRLLRFALGSLGVWRALSTWFKRD</sequence>
<protein>
    <recommendedName>
        <fullName evidence="3">YqjK-like protein</fullName>
    </recommendedName>
</protein>